<evidence type="ECO:0000313" key="2">
    <source>
        <dbReference type="EMBL" id="GFZ01952.1"/>
    </source>
</evidence>
<feature type="region of interest" description="Disordered" evidence="1">
    <location>
        <begin position="134"/>
        <end position="156"/>
    </location>
</feature>
<dbReference type="SUPFAM" id="SSF50965">
    <property type="entry name" value="Galactose oxidase, central domain"/>
    <property type="match status" value="1"/>
</dbReference>
<comment type="caution">
    <text evidence="2">The sequence shown here is derived from an EMBL/GenBank/DDBJ whole genome shotgun (WGS) entry which is preliminary data.</text>
</comment>
<dbReference type="Proteomes" id="UP000585474">
    <property type="component" value="Unassembled WGS sequence"/>
</dbReference>
<proteinExistence type="predicted"/>
<evidence type="ECO:0000313" key="3">
    <source>
        <dbReference type="Proteomes" id="UP000585474"/>
    </source>
</evidence>
<keyword evidence="3" id="KW-1185">Reference proteome</keyword>
<protein>
    <recommendedName>
        <fullName evidence="4">Galactose oxidase/kelch repeat superfamily protein</fullName>
    </recommendedName>
</protein>
<accession>A0A7J0FTC2</accession>
<evidence type="ECO:0008006" key="4">
    <source>
        <dbReference type="Google" id="ProtNLM"/>
    </source>
</evidence>
<evidence type="ECO:0000256" key="1">
    <source>
        <dbReference type="SAM" id="MobiDB-lite"/>
    </source>
</evidence>
<dbReference type="EMBL" id="BJWL01000015">
    <property type="protein sequence ID" value="GFZ01952.1"/>
    <property type="molecule type" value="Genomic_DNA"/>
</dbReference>
<organism evidence="2 3">
    <name type="scientific">Actinidia rufa</name>
    <dbReference type="NCBI Taxonomy" id="165716"/>
    <lineage>
        <taxon>Eukaryota</taxon>
        <taxon>Viridiplantae</taxon>
        <taxon>Streptophyta</taxon>
        <taxon>Embryophyta</taxon>
        <taxon>Tracheophyta</taxon>
        <taxon>Spermatophyta</taxon>
        <taxon>Magnoliopsida</taxon>
        <taxon>eudicotyledons</taxon>
        <taxon>Gunneridae</taxon>
        <taxon>Pentapetalae</taxon>
        <taxon>asterids</taxon>
        <taxon>Ericales</taxon>
        <taxon>Actinidiaceae</taxon>
        <taxon>Actinidia</taxon>
    </lineage>
</organism>
<sequence length="156" mass="17392">MNAGRTSPMVAVLDGKLCVMGNHCWGEVFDPETKNGVILSANTLYSYSKYDYSLQAYDWETGISFSGTTRAPRAYCTLHQIPSGLFGNGSICPWVLSSQDYYCLGRNTTLYNAVLMNRRYALNSSGKLQYREGTSSRVDVELEEPTELSGKPWTDL</sequence>
<dbReference type="AlphaFoldDB" id="A0A7J0FTC2"/>
<name>A0A7J0FTC2_9ERIC</name>
<gene>
    <name evidence="2" type="ORF">Acr_15g0005610</name>
</gene>
<reference evidence="2 3" key="1">
    <citation type="submission" date="2019-07" db="EMBL/GenBank/DDBJ databases">
        <title>De Novo Assembly of kiwifruit Actinidia rufa.</title>
        <authorList>
            <person name="Sugita-Konishi S."/>
            <person name="Sato K."/>
            <person name="Mori E."/>
            <person name="Abe Y."/>
            <person name="Kisaki G."/>
            <person name="Hamano K."/>
            <person name="Suezawa K."/>
            <person name="Otani M."/>
            <person name="Fukuda T."/>
            <person name="Manabe T."/>
            <person name="Gomi K."/>
            <person name="Tabuchi M."/>
            <person name="Akimitsu K."/>
            <person name="Kataoka I."/>
        </authorList>
    </citation>
    <scope>NUCLEOTIDE SEQUENCE [LARGE SCALE GENOMIC DNA]</scope>
    <source>
        <strain evidence="3">cv. Fuchu</strain>
    </source>
</reference>
<dbReference type="InterPro" id="IPR011043">
    <property type="entry name" value="Gal_Oxase/kelch_b-propeller"/>
</dbReference>